<feature type="chain" id="PRO_5032579888" evidence="1">
    <location>
        <begin position="24"/>
        <end position="79"/>
    </location>
</feature>
<reference evidence="2 3" key="1">
    <citation type="submission" date="2020-05" db="EMBL/GenBank/DDBJ databases">
        <title>Horizontal transmission and recombination maintain forever young bacterial symbiont genomes.</title>
        <authorList>
            <person name="Russell S.L."/>
            <person name="Pepper-Tunick E."/>
            <person name="Svedberg J."/>
            <person name="Byrne A."/>
            <person name="Ruelas Castillo J."/>
            <person name="Vollmers C."/>
            <person name="Beinart R.A."/>
            <person name="Corbett-Detig R."/>
        </authorList>
    </citation>
    <scope>NUCLEOTIDE SEQUENCE [LARGE SCALE GENOMIC DNA]</scope>
    <source>
        <strain evidence="2">455</strain>
    </source>
</reference>
<evidence type="ECO:0000313" key="2">
    <source>
        <dbReference type="EMBL" id="NYT27587.1"/>
    </source>
</evidence>
<proteinExistence type="predicted"/>
<accession>A0A853F2D6</accession>
<organism evidence="2 3">
    <name type="scientific">Candidatus Thiodubiliella endoseptemdiera</name>
    <dbReference type="NCBI Taxonomy" id="2738886"/>
    <lineage>
        <taxon>Bacteria</taxon>
        <taxon>Pseudomonadati</taxon>
        <taxon>Pseudomonadota</taxon>
        <taxon>Gammaproteobacteria</taxon>
        <taxon>Candidatus Pseudothioglobaceae</taxon>
        <taxon>Candidatus Thiodubiliella</taxon>
    </lineage>
</organism>
<dbReference type="RefSeq" id="WP_369176688.1">
    <property type="nucleotide sequence ID" value="NZ_OZ156463.1"/>
</dbReference>
<gene>
    <name evidence="2" type="ORF">H0A76_06630</name>
</gene>
<keyword evidence="1" id="KW-0732">Signal</keyword>
<evidence type="ECO:0000256" key="1">
    <source>
        <dbReference type="SAM" id="SignalP"/>
    </source>
</evidence>
<sequence>MKNLKTLLLATLASFMMVTSPMANSVSNDANLIFSNDNTQVQSMDLAKLSSVEMQETEGAWVWVAWAFASRMLWSRPAY</sequence>
<name>A0A853F2D6_9GAMM</name>
<evidence type="ECO:0000313" key="3">
    <source>
        <dbReference type="Proteomes" id="UP000568751"/>
    </source>
</evidence>
<dbReference type="Proteomes" id="UP000568751">
    <property type="component" value="Unassembled WGS sequence"/>
</dbReference>
<comment type="caution">
    <text evidence="2">The sequence shown here is derived from an EMBL/GenBank/DDBJ whole genome shotgun (WGS) entry which is preliminary data.</text>
</comment>
<feature type="signal peptide" evidence="1">
    <location>
        <begin position="1"/>
        <end position="23"/>
    </location>
</feature>
<dbReference type="EMBL" id="JACCHT010000001">
    <property type="protein sequence ID" value="NYT27587.1"/>
    <property type="molecule type" value="Genomic_DNA"/>
</dbReference>
<dbReference type="AlphaFoldDB" id="A0A853F2D6"/>
<protein>
    <submittedName>
        <fullName evidence="2">Uncharacterized protein</fullName>
    </submittedName>
</protein>